<proteinExistence type="predicted"/>
<accession>A0AAE4F054</accession>
<dbReference type="Proteomes" id="UP001253439">
    <property type="component" value="Unassembled WGS sequence"/>
</dbReference>
<dbReference type="Pfam" id="PF07747">
    <property type="entry name" value="MTH865"/>
    <property type="match status" value="1"/>
</dbReference>
<dbReference type="RefSeq" id="WP_310898057.1">
    <property type="nucleotide sequence ID" value="NZ_JAMQOM010000017.1"/>
</dbReference>
<organism evidence="1 2">
    <name type="scientific">Haloarcula terrestris</name>
    <dbReference type="NCBI Taxonomy" id="2950533"/>
    <lineage>
        <taxon>Archaea</taxon>
        <taxon>Methanobacteriati</taxon>
        <taxon>Methanobacteriota</taxon>
        <taxon>Stenosarchaea group</taxon>
        <taxon>Halobacteria</taxon>
        <taxon>Halobacteriales</taxon>
        <taxon>Haloarculaceae</taxon>
        <taxon>Haloarcula</taxon>
    </lineage>
</organism>
<protein>
    <submittedName>
        <fullName evidence="1">MTH865 family protein</fullName>
    </submittedName>
</protein>
<evidence type="ECO:0000313" key="2">
    <source>
        <dbReference type="Proteomes" id="UP001253439"/>
    </source>
</evidence>
<dbReference type="EMBL" id="JAMQOM010000017">
    <property type="protein sequence ID" value="MDS0223525.1"/>
    <property type="molecule type" value="Genomic_DNA"/>
</dbReference>
<dbReference type="AlphaFoldDB" id="A0AAE4F054"/>
<dbReference type="InterPro" id="IPR024093">
    <property type="entry name" value="Uncharacterised_MTH865"/>
</dbReference>
<dbReference type="SUPFAM" id="SSF69025">
    <property type="entry name" value="Hypothetical protein MTH865"/>
    <property type="match status" value="1"/>
</dbReference>
<reference evidence="1 2" key="1">
    <citation type="submission" date="2022-06" db="EMBL/GenBank/DDBJ databases">
        <title>Haloarcula sp. a new haloarchaeum isolate from saline soil.</title>
        <authorList>
            <person name="Strakova D."/>
            <person name="Galisteo C."/>
            <person name="Sanchez-Porro C."/>
            <person name="Ventosa A."/>
        </authorList>
    </citation>
    <scope>NUCLEOTIDE SEQUENCE [LARGE SCALE GENOMIC DNA]</scope>
    <source>
        <strain evidence="1 2">S1AR25-5A</strain>
    </source>
</reference>
<name>A0AAE4F054_9EURY</name>
<sequence length="87" mass="9720">MSEATASKLRKELEKVFNEADYPISEPMELIPVLPDGAGTTFEADNVRVGVMDFGSEYADYQDYPYESADALIDDLMTGFHEEGLFD</sequence>
<gene>
    <name evidence="1" type="ORF">NDI54_19475</name>
</gene>
<evidence type="ECO:0000313" key="1">
    <source>
        <dbReference type="EMBL" id="MDS0223525.1"/>
    </source>
</evidence>
<dbReference type="InterPro" id="IPR036825">
    <property type="entry name" value="MTH865-like_sf"/>
</dbReference>
<dbReference type="Gene3D" id="1.10.238.80">
    <property type="entry name" value="MTH865-like"/>
    <property type="match status" value="1"/>
</dbReference>
<keyword evidence="2" id="KW-1185">Reference proteome</keyword>
<comment type="caution">
    <text evidence="1">The sequence shown here is derived from an EMBL/GenBank/DDBJ whole genome shotgun (WGS) entry which is preliminary data.</text>
</comment>